<name>A0A915B9B4_PARUN</name>
<feature type="chain" id="PRO_5037553052" evidence="1">
    <location>
        <begin position="29"/>
        <end position="128"/>
    </location>
</feature>
<evidence type="ECO:0000256" key="1">
    <source>
        <dbReference type="SAM" id="SignalP"/>
    </source>
</evidence>
<proteinExistence type="predicted"/>
<evidence type="ECO:0000313" key="3">
    <source>
        <dbReference type="WBParaSite" id="PgR031_g097_t01"/>
    </source>
</evidence>
<accession>A0A915B9B4</accession>
<dbReference type="AlphaFoldDB" id="A0A915B9B4"/>
<dbReference type="Proteomes" id="UP000887569">
    <property type="component" value="Unplaced"/>
</dbReference>
<sequence length="128" mass="14350">VREDSKMRQVVLWLLCTSSVLLFAQSIAKVVCKPSEVLLTLNIRETHDVPVCHPIALYPNGERKPLQSGPMKRNRFTCDALICKRCRCDVGGGYMLSDETDNAYCVRECPITKRVSTECANAKNSQIC</sequence>
<reference evidence="3" key="1">
    <citation type="submission" date="2022-11" db="UniProtKB">
        <authorList>
            <consortium name="WormBaseParasite"/>
        </authorList>
    </citation>
    <scope>IDENTIFICATION</scope>
</reference>
<protein>
    <submittedName>
        <fullName evidence="3">Uncharacterized protein</fullName>
    </submittedName>
</protein>
<keyword evidence="2" id="KW-1185">Reference proteome</keyword>
<organism evidence="2 3">
    <name type="scientific">Parascaris univalens</name>
    <name type="common">Nematode worm</name>
    <dbReference type="NCBI Taxonomy" id="6257"/>
    <lineage>
        <taxon>Eukaryota</taxon>
        <taxon>Metazoa</taxon>
        <taxon>Ecdysozoa</taxon>
        <taxon>Nematoda</taxon>
        <taxon>Chromadorea</taxon>
        <taxon>Rhabditida</taxon>
        <taxon>Spirurina</taxon>
        <taxon>Ascaridomorpha</taxon>
        <taxon>Ascaridoidea</taxon>
        <taxon>Ascarididae</taxon>
        <taxon>Parascaris</taxon>
    </lineage>
</organism>
<dbReference type="WBParaSite" id="PgR031_g097_t01">
    <property type="protein sequence ID" value="PgR031_g097_t01"/>
    <property type="gene ID" value="PgR031_g097"/>
</dbReference>
<evidence type="ECO:0000313" key="2">
    <source>
        <dbReference type="Proteomes" id="UP000887569"/>
    </source>
</evidence>
<keyword evidence="1" id="KW-0732">Signal</keyword>
<feature type="signal peptide" evidence="1">
    <location>
        <begin position="1"/>
        <end position="28"/>
    </location>
</feature>